<accession>A0AAV4MEG3</accession>
<protein>
    <submittedName>
        <fullName evidence="1">Uncharacterized protein</fullName>
    </submittedName>
</protein>
<name>A0AAV4MEG3_9ARAC</name>
<evidence type="ECO:0000313" key="1">
    <source>
        <dbReference type="EMBL" id="GIX70771.1"/>
    </source>
</evidence>
<evidence type="ECO:0000313" key="2">
    <source>
        <dbReference type="Proteomes" id="UP001054837"/>
    </source>
</evidence>
<proteinExistence type="predicted"/>
<sequence>METAPRRSICHRLIDVIKNNDLRAVAVPIAEQGWSRQLEKGSFGNEELMTICRDEMATFNAREVAGEVRIIDMQNVVPDIKENKKLRTTYHRKLN</sequence>
<keyword evidence="2" id="KW-1185">Reference proteome</keyword>
<reference evidence="1 2" key="1">
    <citation type="submission" date="2021-06" db="EMBL/GenBank/DDBJ databases">
        <title>Caerostris darwini draft genome.</title>
        <authorList>
            <person name="Kono N."/>
            <person name="Arakawa K."/>
        </authorList>
    </citation>
    <scope>NUCLEOTIDE SEQUENCE [LARGE SCALE GENOMIC DNA]</scope>
</reference>
<dbReference type="Proteomes" id="UP001054837">
    <property type="component" value="Unassembled WGS sequence"/>
</dbReference>
<comment type="caution">
    <text evidence="1">The sequence shown here is derived from an EMBL/GenBank/DDBJ whole genome shotgun (WGS) entry which is preliminary data.</text>
</comment>
<dbReference type="AlphaFoldDB" id="A0AAV4MEG3"/>
<dbReference type="EMBL" id="BPLQ01000392">
    <property type="protein sequence ID" value="GIX70771.1"/>
    <property type="molecule type" value="Genomic_DNA"/>
</dbReference>
<gene>
    <name evidence="1" type="ORF">CDAR_172541</name>
</gene>
<organism evidence="1 2">
    <name type="scientific">Caerostris darwini</name>
    <dbReference type="NCBI Taxonomy" id="1538125"/>
    <lineage>
        <taxon>Eukaryota</taxon>
        <taxon>Metazoa</taxon>
        <taxon>Ecdysozoa</taxon>
        <taxon>Arthropoda</taxon>
        <taxon>Chelicerata</taxon>
        <taxon>Arachnida</taxon>
        <taxon>Araneae</taxon>
        <taxon>Araneomorphae</taxon>
        <taxon>Entelegynae</taxon>
        <taxon>Araneoidea</taxon>
        <taxon>Araneidae</taxon>
        <taxon>Caerostris</taxon>
    </lineage>
</organism>